<keyword evidence="8" id="KW-0408">Iron</keyword>
<dbReference type="Pfam" id="PF02421">
    <property type="entry name" value="FeoB_N"/>
    <property type="match status" value="1"/>
</dbReference>
<dbReference type="InterPro" id="IPR011640">
    <property type="entry name" value="Fe2_transport_prot_B_C"/>
</dbReference>
<comment type="caution">
    <text evidence="18">The sequence shown here is derived from an EMBL/GenBank/DDBJ whole genome shotgun (WGS) entry which is preliminary data.</text>
</comment>
<dbReference type="SUPFAM" id="SSF52540">
    <property type="entry name" value="P-loop containing nucleoside triphosphate hydrolases"/>
    <property type="match status" value="1"/>
</dbReference>
<gene>
    <name evidence="18" type="primary">feoB</name>
    <name evidence="18" type="ORF">ENO39_03675</name>
</gene>
<accession>A0A7C2Z2Z5</accession>
<dbReference type="Gene3D" id="1.10.287.1770">
    <property type="match status" value="1"/>
</dbReference>
<dbReference type="EMBL" id="DSFH01000052">
    <property type="protein sequence ID" value="HEW64137.1"/>
    <property type="molecule type" value="Genomic_DNA"/>
</dbReference>
<feature type="binding site" evidence="14">
    <location>
        <begin position="69"/>
        <end position="72"/>
    </location>
    <ligand>
        <name>GTP</name>
        <dbReference type="ChEBI" id="CHEBI:37565"/>
        <label>1</label>
    </ligand>
</feature>
<dbReference type="Pfam" id="PF17910">
    <property type="entry name" value="FeoB_Cyto"/>
    <property type="match status" value="1"/>
</dbReference>
<feature type="binding site" evidence="15">
    <location>
        <position position="34"/>
    </location>
    <ligand>
        <name>Mg(2+)</name>
        <dbReference type="ChEBI" id="CHEBI:18420"/>
        <label>2</label>
    </ligand>
</feature>
<evidence type="ECO:0000256" key="12">
    <source>
        <dbReference type="ARBA" id="ARBA00031200"/>
    </source>
</evidence>
<keyword evidence="6 14" id="KW-0547">Nucleotide-binding</keyword>
<feature type="transmembrane region" description="Helical" evidence="16">
    <location>
        <begin position="372"/>
        <end position="405"/>
    </location>
</feature>
<dbReference type="PROSITE" id="PS51711">
    <property type="entry name" value="G_FEOB"/>
    <property type="match status" value="1"/>
</dbReference>
<dbReference type="GO" id="GO:0015093">
    <property type="term" value="F:ferrous iron transmembrane transporter activity"/>
    <property type="evidence" value="ECO:0007669"/>
    <property type="project" value="UniProtKB-UniRule"/>
</dbReference>
<feature type="transmembrane region" description="Helical" evidence="16">
    <location>
        <begin position="552"/>
        <end position="571"/>
    </location>
</feature>
<feature type="binding site" evidence="15">
    <location>
        <position position="37"/>
    </location>
    <ligand>
        <name>Mg(2+)</name>
        <dbReference type="ChEBI" id="CHEBI:18420"/>
        <label>2</label>
    </ligand>
</feature>
<keyword evidence="15" id="KW-0479">Metal-binding</keyword>
<evidence type="ECO:0000259" key="17">
    <source>
        <dbReference type="PROSITE" id="PS51711"/>
    </source>
</evidence>
<feature type="binding site" evidence="14">
    <location>
        <begin position="23"/>
        <end position="30"/>
    </location>
    <ligand>
        <name>GTP</name>
        <dbReference type="ChEBI" id="CHEBI:37565"/>
        <label>1</label>
    </ligand>
</feature>
<keyword evidence="7 16" id="KW-1133">Transmembrane helix</keyword>
<dbReference type="AlphaFoldDB" id="A0A7C2Z2Z5"/>
<dbReference type="Gene3D" id="3.40.50.300">
    <property type="entry name" value="P-loop containing nucleotide triphosphate hydrolases"/>
    <property type="match status" value="1"/>
</dbReference>
<feature type="transmembrane region" description="Helical" evidence="16">
    <location>
        <begin position="460"/>
        <end position="483"/>
    </location>
</feature>
<feature type="binding site" evidence="15">
    <location>
        <position position="38"/>
    </location>
    <ligand>
        <name>Mg(2+)</name>
        <dbReference type="ChEBI" id="CHEBI:18420"/>
        <label>2</label>
    </ligand>
</feature>
<keyword evidence="4" id="KW-0410">Iron transport</keyword>
<feature type="binding site" evidence="15">
    <location>
        <position position="35"/>
    </location>
    <ligand>
        <name>Mg(2+)</name>
        <dbReference type="ChEBI" id="CHEBI:18420"/>
        <label>2</label>
    </ligand>
</feature>
<evidence type="ECO:0000256" key="15">
    <source>
        <dbReference type="PIRSR" id="PIRSR603373-2"/>
    </source>
</evidence>
<keyword evidence="5 16" id="KW-0812">Transmembrane</keyword>
<evidence type="ECO:0000256" key="3">
    <source>
        <dbReference type="ARBA" id="ARBA00022475"/>
    </source>
</evidence>
<dbReference type="InterPro" id="IPR003373">
    <property type="entry name" value="Fe2_transport_prot-B"/>
</dbReference>
<evidence type="ECO:0000256" key="16">
    <source>
        <dbReference type="SAM" id="Phobius"/>
    </source>
</evidence>
<dbReference type="GO" id="GO:0005886">
    <property type="term" value="C:plasma membrane"/>
    <property type="evidence" value="ECO:0007669"/>
    <property type="project" value="UniProtKB-SubCell"/>
</dbReference>
<dbReference type="InterPro" id="IPR006073">
    <property type="entry name" value="GTP-bd"/>
</dbReference>
<evidence type="ECO:0000256" key="13">
    <source>
        <dbReference type="NCBIfam" id="TIGR00437"/>
    </source>
</evidence>
<evidence type="ECO:0000256" key="11">
    <source>
        <dbReference type="ARBA" id="ARBA00023136"/>
    </source>
</evidence>
<dbReference type="InterPro" id="IPR030389">
    <property type="entry name" value="G_FEOB_dom"/>
</dbReference>
<keyword evidence="2" id="KW-0813">Transport</keyword>
<keyword evidence="10 14" id="KW-0342">GTP-binding</keyword>
<dbReference type="PANTHER" id="PTHR43185">
    <property type="entry name" value="FERROUS IRON TRANSPORT PROTEIN B"/>
    <property type="match status" value="1"/>
</dbReference>
<keyword evidence="11 16" id="KW-0472">Membrane</keyword>
<feature type="domain" description="FeoB-type G" evidence="17">
    <location>
        <begin position="16"/>
        <end position="178"/>
    </location>
</feature>
<evidence type="ECO:0000256" key="10">
    <source>
        <dbReference type="ARBA" id="ARBA00023134"/>
    </source>
</evidence>
<evidence type="ECO:0000256" key="8">
    <source>
        <dbReference type="ARBA" id="ARBA00023004"/>
    </source>
</evidence>
<dbReference type="InterPro" id="IPR050860">
    <property type="entry name" value="FeoB_GTPase"/>
</dbReference>
<feature type="transmembrane region" description="Helical" evidence="16">
    <location>
        <begin position="489"/>
        <end position="513"/>
    </location>
</feature>
<dbReference type="GO" id="GO:0046872">
    <property type="term" value="F:metal ion binding"/>
    <property type="evidence" value="ECO:0007669"/>
    <property type="project" value="UniProtKB-KW"/>
</dbReference>
<feature type="transmembrane region" description="Helical" evidence="16">
    <location>
        <begin position="654"/>
        <end position="676"/>
    </location>
</feature>
<evidence type="ECO:0000256" key="5">
    <source>
        <dbReference type="ARBA" id="ARBA00022692"/>
    </source>
</evidence>
<protein>
    <recommendedName>
        <fullName evidence="12 13">Ferrous iron transport protein B</fullName>
    </recommendedName>
</protein>
<dbReference type="PRINTS" id="PR00326">
    <property type="entry name" value="GTP1OBG"/>
</dbReference>
<feature type="binding site" evidence="14">
    <location>
        <begin position="48"/>
        <end position="52"/>
    </location>
    <ligand>
        <name>GTP</name>
        <dbReference type="ChEBI" id="CHEBI:37565"/>
        <label>1</label>
    </ligand>
</feature>
<evidence type="ECO:0000313" key="18">
    <source>
        <dbReference type="EMBL" id="HEW64137.1"/>
    </source>
</evidence>
<evidence type="ECO:0000256" key="1">
    <source>
        <dbReference type="ARBA" id="ARBA00004651"/>
    </source>
</evidence>
<keyword evidence="15" id="KW-0460">Magnesium</keyword>
<dbReference type="PANTHER" id="PTHR43185:SF1">
    <property type="entry name" value="FE(2+) TRANSPORTER FEOB"/>
    <property type="match status" value="1"/>
</dbReference>
<evidence type="ECO:0000256" key="9">
    <source>
        <dbReference type="ARBA" id="ARBA00023065"/>
    </source>
</evidence>
<organism evidence="18">
    <name type="scientific">Fervidicoccus fontis</name>
    <dbReference type="NCBI Taxonomy" id="683846"/>
    <lineage>
        <taxon>Archaea</taxon>
        <taxon>Thermoproteota</taxon>
        <taxon>Thermoprotei</taxon>
        <taxon>Fervidicoccales</taxon>
        <taxon>Fervidicoccaceae</taxon>
        <taxon>Fervidicoccus</taxon>
    </lineage>
</organism>
<dbReference type="Proteomes" id="UP000886076">
    <property type="component" value="Unassembled WGS sequence"/>
</dbReference>
<feature type="transmembrane region" description="Helical" evidence="16">
    <location>
        <begin position="294"/>
        <end position="319"/>
    </location>
</feature>
<proteinExistence type="predicted"/>
<name>A0A7C2Z2Z5_9CREN</name>
<dbReference type="InterPro" id="IPR027417">
    <property type="entry name" value="P-loop_NTPase"/>
</dbReference>
<dbReference type="CDD" id="cd01879">
    <property type="entry name" value="FeoB"/>
    <property type="match status" value="1"/>
</dbReference>
<dbReference type="NCBIfam" id="TIGR00437">
    <property type="entry name" value="feoB"/>
    <property type="match status" value="1"/>
</dbReference>
<evidence type="ECO:0000256" key="2">
    <source>
        <dbReference type="ARBA" id="ARBA00022448"/>
    </source>
</evidence>
<evidence type="ECO:0000256" key="6">
    <source>
        <dbReference type="ARBA" id="ARBA00022741"/>
    </source>
</evidence>
<evidence type="ECO:0000256" key="4">
    <source>
        <dbReference type="ARBA" id="ARBA00022496"/>
    </source>
</evidence>
<dbReference type="Pfam" id="PF07664">
    <property type="entry name" value="FeoB_C"/>
    <property type="match status" value="1"/>
</dbReference>
<comment type="subcellular location">
    <subcellularLocation>
        <location evidence="1">Cell membrane</location>
        <topology evidence="1">Multi-pass membrane protein</topology>
    </subcellularLocation>
</comment>
<dbReference type="InterPro" id="IPR041069">
    <property type="entry name" value="FeoB_Cyto"/>
</dbReference>
<dbReference type="Pfam" id="PF07670">
    <property type="entry name" value="Gate"/>
    <property type="match status" value="2"/>
</dbReference>
<sequence>MMPFNAKEENSKEFCNFKILVAGSPNVGKSTFFNTVTGESVSVANWPGTTVEKKEGRVRYNGNVLCFSDLPGTYNLSSFSPEESITLENILNGKWDVILILVDSLDLIKSLYFAAQVLELYSNAILAFTKSDITHSKGIHIRYDGIQRELGVPLIPISSLTKSGIDELLKEILSINKSKKEGSLNINYLSLEPFIKELENALIPFKSKLKWRLRWIAIKLLEQDELVEKYVLNALGSDEIKKKAEELIKKYIENYNRTPREVVISRRYDFVEKIVKENVAQKAVEKKPSMIERIFFVPVLGFLFSILIYFTIFAIAFTINIGFPLNVIFKYVGLEKVGELLENYSLSGTISEGFNRLSATLFPFLSLYVPNWIASLICDGIIPGVGAVLSFLPLIMTTYALLGVLEDSGLGIRIALSFDRFFKIFGLTGRSLFPLTLSLGCNVPGVLSTRSLEDKNERLSLIYSVPFVPCQARLVIIMAFVSVFFTSPILGASVIVSIYAISILIALLSALLIRRFILKSKEPSEMIAEVPPIHKPIAKVIWWHVWDNSKHFLKKAGTIIFALSIVVWFLLNFSPSGNYAPSIEDSIASYIGSFLSPIGKMYGMNDVTAWKTAFLFETGVVAKEGFLETSVLLSGGNVSVNEAISALGYSAPQAYAVLLAATLYVPCIATLSVLYSETKSIKGVVAVTGYMINVAIVVSFISYKLLSLFV</sequence>
<keyword evidence="9" id="KW-0406">Ion transport</keyword>
<feature type="transmembrane region" description="Helical" evidence="16">
    <location>
        <begin position="683"/>
        <end position="703"/>
    </location>
</feature>
<dbReference type="GO" id="GO:0005525">
    <property type="term" value="F:GTP binding"/>
    <property type="evidence" value="ECO:0007669"/>
    <property type="project" value="UniProtKB-KW"/>
</dbReference>
<evidence type="ECO:0000256" key="7">
    <source>
        <dbReference type="ARBA" id="ARBA00022989"/>
    </source>
</evidence>
<keyword evidence="3" id="KW-1003">Cell membrane</keyword>
<evidence type="ECO:0000256" key="14">
    <source>
        <dbReference type="PIRSR" id="PIRSR603373-1"/>
    </source>
</evidence>
<reference evidence="18" key="1">
    <citation type="journal article" date="2020" name="mSystems">
        <title>Genome- and Community-Level Interaction Insights into Carbon Utilization and Element Cycling Functions of Hydrothermarchaeota in Hydrothermal Sediment.</title>
        <authorList>
            <person name="Zhou Z."/>
            <person name="Liu Y."/>
            <person name="Xu W."/>
            <person name="Pan J."/>
            <person name="Luo Z.H."/>
            <person name="Li M."/>
        </authorList>
    </citation>
    <scope>NUCLEOTIDE SEQUENCE [LARGE SCALE GENOMIC DNA]</scope>
    <source>
        <strain evidence="18">SpSt-1261</strain>
    </source>
</reference>
<dbReference type="InterPro" id="IPR011642">
    <property type="entry name" value="Gate_dom"/>
</dbReference>